<dbReference type="AlphaFoldDB" id="U4L7S7"/>
<accession>U4L7S7</accession>
<organism evidence="3 4">
    <name type="scientific">Pyronema omphalodes (strain CBS 100304)</name>
    <name type="common">Pyronema confluens</name>
    <dbReference type="NCBI Taxonomy" id="1076935"/>
    <lineage>
        <taxon>Eukaryota</taxon>
        <taxon>Fungi</taxon>
        <taxon>Dikarya</taxon>
        <taxon>Ascomycota</taxon>
        <taxon>Pezizomycotina</taxon>
        <taxon>Pezizomycetes</taxon>
        <taxon>Pezizales</taxon>
        <taxon>Pyronemataceae</taxon>
        <taxon>Pyronema</taxon>
    </lineage>
</organism>
<evidence type="ECO:0000259" key="2">
    <source>
        <dbReference type="Pfam" id="PF13902"/>
    </source>
</evidence>
<dbReference type="OMA" id="YPRHDPM"/>
<keyword evidence="4" id="KW-1185">Reference proteome</keyword>
<feature type="region of interest" description="Disordered" evidence="1">
    <location>
        <begin position="1"/>
        <end position="47"/>
    </location>
</feature>
<dbReference type="InterPro" id="IPR036867">
    <property type="entry name" value="R3H_dom_sf"/>
</dbReference>
<evidence type="ECO:0000313" key="3">
    <source>
        <dbReference type="EMBL" id="CCX06189.1"/>
    </source>
</evidence>
<dbReference type="InterPro" id="IPR025952">
    <property type="entry name" value="R3H-assoc_dom"/>
</dbReference>
<feature type="compositionally biased region" description="Polar residues" evidence="1">
    <location>
        <begin position="84"/>
        <end position="94"/>
    </location>
</feature>
<feature type="compositionally biased region" description="Polar residues" evidence="1">
    <location>
        <begin position="36"/>
        <end position="47"/>
    </location>
</feature>
<feature type="compositionally biased region" description="Basic and acidic residues" evidence="1">
    <location>
        <begin position="95"/>
        <end position="111"/>
    </location>
</feature>
<proteinExistence type="predicted"/>
<dbReference type="OrthoDB" id="10256743at2759"/>
<protein>
    <recommendedName>
        <fullName evidence="2">R3H-associated N-terminal domain-containing protein</fullName>
    </recommendedName>
</protein>
<evidence type="ECO:0000313" key="4">
    <source>
        <dbReference type="Proteomes" id="UP000018144"/>
    </source>
</evidence>
<sequence>MAISAAPSPAGTPVARQPSAFSLPLGAAPPRPVFESPSTTAVPASLSGTTAYAAELPLELPEDRMRQQVDTAPIRPAIMKLRIQQSKKVQQQGPTKREMRARGMEGSRKRQRWENDRFLHNPHFTAPKASDFRPGPLHPRRIVPYQYASLYSHPSFPHPITAPIPDHDRVPKQLKARLKKSRAAVALLETLEREVREFLYGEGLEGSDGEVSEGSDRDGEGMEIDGKFGEYREENREDYEESVDGDSGDEGEEEIVFVSRKERQQQHDGAMRERCVYHSEEGDEGGKFGRWLVHSLAGYYGIHSWSVTHGTPAIRYAYIAKTPETAQHKVPKPLWMMM</sequence>
<dbReference type="SUPFAM" id="SSF82708">
    <property type="entry name" value="R3H domain"/>
    <property type="match status" value="1"/>
</dbReference>
<feature type="compositionally biased region" description="Basic and acidic residues" evidence="1">
    <location>
        <begin position="214"/>
        <end position="224"/>
    </location>
</feature>
<dbReference type="Pfam" id="PF13902">
    <property type="entry name" value="R3H-assoc"/>
    <property type="match status" value="1"/>
</dbReference>
<dbReference type="EMBL" id="HF935281">
    <property type="protein sequence ID" value="CCX06189.1"/>
    <property type="molecule type" value="Genomic_DNA"/>
</dbReference>
<dbReference type="eggNOG" id="ENOG502S2TY">
    <property type="taxonomic scope" value="Eukaryota"/>
</dbReference>
<dbReference type="GO" id="GO:0003676">
    <property type="term" value="F:nucleic acid binding"/>
    <property type="evidence" value="ECO:0007669"/>
    <property type="project" value="InterPro"/>
</dbReference>
<dbReference type="Proteomes" id="UP000018144">
    <property type="component" value="Unassembled WGS sequence"/>
</dbReference>
<feature type="region of interest" description="Disordered" evidence="1">
    <location>
        <begin position="84"/>
        <end position="111"/>
    </location>
</feature>
<dbReference type="PANTHER" id="PTHR32019:SF2">
    <property type="entry name" value="R3H DOMAIN-CONTAINING PROTEIN 4"/>
    <property type="match status" value="1"/>
</dbReference>
<reference evidence="3 4" key="1">
    <citation type="journal article" date="2013" name="PLoS Genet.">
        <title>The genome and development-dependent transcriptomes of Pyronema confluens: a window into fungal evolution.</title>
        <authorList>
            <person name="Traeger S."/>
            <person name="Altegoer F."/>
            <person name="Freitag M."/>
            <person name="Gabaldon T."/>
            <person name="Kempken F."/>
            <person name="Kumar A."/>
            <person name="Marcet-Houben M."/>
            <person name="Poggeler S."/>
            <person name="Stajich J.E."/>
            <person name="Nowrousian M."/>
        </authorList>
    </citation>
    <scope>NUCLEOTIDE SEQUENCE [LARGE SCALE GENOMIC DNA]</scope>
    <source>
        <strain evidence="4">CBS 100304</strain>
        <tissue evidence="3">Vegetative mycelium</tissue>
    </source>
</reference>
<dbReference type="PANTHER" id="PTHR32019">
    <property type="entry name" value="R3H DOMAIN-CONTAINING PROTEIN 4"/>
    <property type="match status" value="1"/>
</dbReference>
<gene>
    <name evidence="3" type="ORF">PCON_05776</name>
</gene>
<feature type="domain" description="R3H-associated N-terminal" evidence="2">
    <location>
        <begin position="95"/>
        <end position="141"/>
    </location>
</feature>
<feature type="region of interest" description="Disordered" evidence="1">
    <location>
        <begin position="204"/>
        <end position="224"/>
    </location>
</feature>
<dbReference type="InterPro" id="IPR039629">
    <property type="entry name" value="R3HDM4"/>
</dbReference>
<name>U4L7S7_PYROM</name>
<evidence type="ECO:0000256" key="1">
    <source>
        <dbReference type="SAM" id="MobiDB-lite"/>
    </source>
</evidence>